<dbReference type="GO" id="GO:0071949">
    <property type="term" value="F:FAD binding"/>
    <property type="evidence" value="ECO:0007669"/>
    <property type="project" value="InterPro"/>
</dbReference>
<sequence length="172" mass="18686">LYRLTEGVTVNYHSRWSSDDRVYSVYSDQSIYVLCVAHLICSSDAAHRILPLAGQGVNLGFGDVISLVHWLEEAVSQGNDIGSPVFLQEYTSDRQRAVVPVAATMELLNLLYSTDALAVKIARIVGYDQASSAPSTLASCVHQLYARVLTTLRSAGLSTVQSSTLTKVCLPH</sequence>
<feature type="domain" description="FAD-binding" evidence="1">
    <location>
        <begin position="39"/>
        <end position="98"/>
    </location>
</feature>
<dbReference type="SUPFAM" id="SSF51905">
    <property type="entry name" value="FAD/NAD(P)-binding domain"/>
    <property type="match status" value="1"/>
</dbReference>
<dbReference type="Gene3D" id="3.50.50.60">
    <property type="entry name" value="FAD/NAD(P)-binding domain"/>
    <property type="match status" value="1"/>
</dbReference>
<accession>A0A183AXP1</accession>
<dbReference type="PANTHER" id="PTHR43876:SF7">
    <property type="entry name" value="UBIQUINONE BIOSYNTHESIS MONOOXYGENASE COQ6, MITOCHONDRIAL"/>
    <property type="match status" value="1"/>
</dbReference>
<reference evidence="2" key="1">
    <citation type="submission" date="2016-06" db="UniProtKB">
        <authorList>
            <consortium name="WormBaseParasite"/>
        </authorList>
    </citation>
    <scope>IDENTIFICATION</scope>
</reference>
<evidence type="ECO:0000259" key="1">
    <source>
        <dbReference type="Pfam" id="PF01494"/>
    </source>
</evidence>
<dbReference type="GO" id="GO:0005739">
    <property type="term" value="C:mitochondrion"/>
    <property type="evidence" value="ECO:0007669"/>
    <property type="project" value="TreeGrafter"/>
</dbReference>
<proteinExistence type="predicted"/>
<dbReference type="PANTHER" id="PTHR43876">
    <property type="entry name" value="UBIQUINONE BIOSYNTHESIS MONOOXYGENASE COQ6, MITOCHONDRIAL"/>
    <property type="match status" value="1"/>
</dbReference>
<dbReference type="AlphaFoldDB" id="A0A183AXP1"/>
<organism evidence="2">
    <name type="scientific">Echinostoma caproni</name>
    <dbReference type="NCBI Taxonomy" id="27848"/>
    <lineage>
        <taxon>Eukaryota</taxon>
        <taxon>Metazoa</taxon>
        <taxon>Spiralia</taxon>
        <taxon>Lophotrochozoa</taxon>
        <taxon>Platyhelminthes</taxon>
        <taxon>Trematoda</taxon>
        <taxon>Digenea</taxon>
        <taxon>Plagiorchiida</taxon>
        <taxon>Echinostomata</taxon>
        <taxon>Echinostomatoidea</taxon>
        <taxon>Echinostomatidae</taxon>
        <taxon>Echinostoma</taxon>
    </lineage>
</organism>
<dbReference type="InterPro" id="IPR002938">
    <property type="entry name" value="FAD-bd"/>
</dbReference>
<name>A0A183AXP1_9TREM</name>
<dbReference type="Pfam" id="PF01494">
    <property type="entry name" value="FAD_binding_3"/>
    <property type="match status" value="1"/>
</dbReference>
<dbReference type="InterPro" id="IPR051205">
    <property type="entry name" value="UbiH/COQ6_monooxygenase"/>
</dbReference>
<dbReference type="WBParaSite" id="ECPE_0001176101-mRNA-1">
    <property type="protein sequence ID" value="ECPE_0001176101-mRNA-1"/>
    <property type="gene ID" value="ECPE_0001176101"/>
</dbReference>
<evidence type="ECO:0000313" key="2">
    <source>
        <dbReference type="WBParaSite" id="ECPE_0001176101-mRNA-1"/>
    </source>
</evidence>
<protein>
    <submittedName>
        <fullName evidence="2">FAD_binding_3 domain-containing protein</fullName>
    </submittedName>
</protein>
<dbReference type="InterPro" id="IPR036188">
    <property type="entry name" value="FAD/NAD-bd_sf"/>
</dbReference>